<reference evidence="2" key="1">
    <citation type="journal article" date="2024" name="Proc. Natl. Acad. Sci. U.S.A.">
        <title>Extraordinary preservation of gene collinearity over three hundred million years revealed in homosporous lycophytes.</title>
        <authorList>
            <person name="Li C."/>
            <person name="Wickell D."/>
            <person name="Kuo L.Y."/>
            <person name="Chen X."/>
            <person name="Nie B."/>
            <person name="Liao X."/>
            <person name="Peng D."/>
            <person name="Ji J."/>
            <person name="Jenkins J."/>
            <person name="Williams M."/>
            <person name="Shu S."/>
            <person name="Plott C."/>
            <person name="Barry K."/>
            <person name="Rajasekar S."/>
            <person name="Grimwood J."/>
            <person name="Han X."/>
            <person name="Sun S."/>
            <person name="Hou Z."/>
            <person name="He W."/>
            <person name="Dai G."/>
            <person name="Sun C."/>
            <person name="Schmutz J."/>
            <person name="Leebens-Mack J.H."/>
            <person name="Li F.W."/>
            <person name="Wang L."/>
        </authorList>
    </citation>
    <scope>NUCLEOTIDE SEQUENCE [LARGE SCALE GENOMIC DNA]</scope>
    <source>
        <strain evidence="2">cv. PW_Plant_1</strain>
    </source>
</reference>
<sequence length="586" mass="64740">MMAETPHSDDYAARSMKARPRDGRAWDGQRHRAPGPDMQGYSGDPSLQRALTTVLRAFPTLFHDLCDNCQNVLESRLTGFAEGETSDHSARSASNLPSSRSASYEEGFRASNRGRGPAISSGNTRYPSDNRKEPYTRSGDEGSYDQSASNGGSYSSAFANGKSSGKDSEANSWGNTRKLLDYNENGKEQIKEPSYHVKPAPWPALSRNGHQLHNIQERLHYEENGKEQNGEPSNHVKPAAWSHASRNNQQLRGIQETVTPYKNAVTNLSNSTLSAAAVTPDSNSKNSTSSVTVRKSQSNNSVAAPRSSGSASLTEFEEEKSNGSRNMKEENKAVEQREWMRFQEVVAKKDFVCLERIKGRLVNVAEGLELHTGILNVPEQERLVAFALELQNRGRNNELMDRTYSEPRKWMRGKGRVTIQFGCCYNYAVDKAGNPPGIVRDETVDPLPKLLKATIKRLVRWHVLPPSCVPDSCIINIYDEGDCIPPHIDHHDFVRPFCTLSLLSECNIVFGSNLKIIGPGEFEGSLTVPLPVGSVLVLKGKGADVAKHAVPAVPTKRISITFRKMDPDKIPLGFVPEKDLQDLTPL</sequence>
<dbReference type="Proteomes" id="UP001162992">
    <property type="component" value="Chromosome 11"/>
</dbReference>
<accession>A0ACC2CCF3</accession>
<gene>
    <name evidence="1" type="ORF">O6H91_11G106200</name>
</gene>
<keyword evidence="2" id="KW-1185">Reference proteome</keyword>
<evidence type="ECO:0000313" key="2">
    <source>
        <dbReference type="Proteomes" id="UP001162992"/>
    </source>
</evidence>
<protein>
    <submittedName>
        <fullName evidence="1">Uncharacterized protein</fullName>
    </submittedName>
</protein>
<evidence type="ECO:0000313" key="1">
    <source>
        <dbReference type="EMBL" id="KAJ7539713.1"/>
    </source>
</evidence>
<organism evidence="1 2">
    <name type="scientific">Diphasiastrum complanatum</name>
    <name type="common">Issler's clubmoss</name>
    <name type="synonym">Lycopodium complanatum</name>
    <dbReference type="NCBI Taxonomy" id="34168"/>
    <lineage>
        <taxon>Eukaryota</taxon>
        <taxon>Viridiplantae</taxon>
        <taxon>Streptophyta</taxon>
        <taxon>Embryophyta</taxon>
        <taxon>Tracheophyta</taxon>
        <taxon>Lycopodiopsida</taxon>
        <taxon>Lycopodiales</taxon>
        <taxon>Lycopodiaceae</taxon>
        <taxon>Lycopodioideae</taxon>
        <taxon>Diphasiastrum</taxon>
    </lineage>
</organism>
<proteinExistence type="predicted"/>
<dbReference type="EMBL" id="CM055102">
    <property type="protein sequence ID" value="KAJ7539713.1"/>
    <property type="molecule type" value="Genomic_DNA"/>
</dbReference>
<name>A0ACC2CCF3_DIPCM</name>
<comment type="caution">
    <text evidence="1">The sequence shown here is derived from an EMBL/GenBank/DDBJ whole genome shotgun (WGS) entry which is preliminary data.</text>
</comment>